<gene>
    <name evidence="1" type="ORF">CLV42_11764</name>
</gene>
<accession>A0A2P8FPP9</accession>
<dbReference type="Proteomes" id="UP000240978">
    <property type="component" value="Unassembled WGS sequence"/>
</dbReference>
<evidence type="ECO:0000313" key="1">
    <source>
        <dbReference type="EMBL" id="PSL23708.1"/>
    </source>
</evidence>
<name>A0A2P8FPP9_9BACT</name>
<dbReference type="EMBL" id="PYGK01000017">
    <property type="protein sequence ID" value="PSL23708.1"/>
    <property type="molecule type" value="Genomic_DNA"/>
</dbReference>
<sequence>MPLSSVLNNIEYRSLALRSILREEICAELGWPNTDYYNRLKVPDIVNHKKMTVNSALTHDERVKIQTIARRLLSESGPDMAKPTGHILLRDLQNNT</sequence>
<protein>
    <submittedName>
        <fullName evidence="1">Uncharacterized protein</fullName>
    </submittedName>
</protein>
<evidence type="ECO:0000313" key="2">
    <source>
        <dbReference type="Proteomes" id="UP000240978"/>
    </source>
</evidence>
<organism evidence="1 2">
    <name type="scientific">Chitinophaga ginsengisoli</name>
    <dbReference type="NCBI Taxonomy" id="363837"/>
    <lineage>
        <taxon>Bacteria</taxon>
        <taxon>Pseudomonadati</taxon>
        <taxon>Bacteroidota</taxon>
        <taxon>Chitinophagia</taxon>
        <taxon>Chitinophagales</taxon>
        <taxon>Chitinophagaceae</taxon>
        <taxon>Chitinophaga</taxon>
    </lineage>
</organism>
<keyword evidence="2" id="KW-1185">Reference proteome</keyword>
<dbReference type="AlphaFoldDB" id="A0A2P8FPP9"/>
<proteinExistence type="predicted"/>
<reference evidence="1 2" key="1">
    <citation type="submission" date="2018-03" db="EMBL/GenBank/DDBJ databases">
        <title>Genomic Encyclopedia of Archaeal and Bacterial Type Strains, Phase II (KMG-II): from individual species to whole genera.</title>
        <authorList>
            <person name="Goeker M."/>
        </authorList>
    </citation>
    <scope>NUCLEOTIDE SEQUENCE [LARGE SCALE GENOMIC DNA]</scope>
    <source>
        <strain evidence="1 2">DSM 18107</strain>
    </source>
</reference>
<comment type="caution">
    <text evidence="1">The sequence shown here is derived from an EMBL/GenBank/DDBJ whole genome shotgun (WGS) entry which is preliminary data.</text>
</comment>